<evidence type="ECO:0000313" key="2">
    <source>
        <dbReference type="EMBL" id="KAK2558795.1"/>
    </source>
</evidence>
<dbReference type="InterPro" id="IPR036397">
    <property type="entry name" value="RNaseH_sf"/>
</dbReference>
<dbReference type="EMBL" id="JARQWQ010000043">
    <property type="protein sequence ID" value="KAK2558795.1"/>
    <property type="molecule type" value="Genomic_DNA"/>
</dbReference>
<dbReference type="Pfam" id="PF13358">
    <property type="entry name" value="DDE_3"/>
    <property type="match status" value="1"/>
</dbReference>
<gene>
    <name evidence="2" type="ORF">P5673_019010</name>
</gene>
<evidence type="ECO:0000259" key="1">
    <source>
        <dbReference type="Pfam" id="PF13358"/>
    </source>
</evidence>
<protein>
    <recommendedName>
        <fullName evidence="1">Tc1-like transposase DDE domain-containing protein</fullName>
    </recommendedName>
</protein>
<name>A0AAD9QCP5_ACRCE</name>
<dbReference type="Gene3D" id="3.30.420.10">
    <property type="entry name" value="Ribonuclease H-like superfamily/Ribonuclease H"/>
    <property type="match status" value="1"/>
</dbReference>
<dbReference type="GO" id="GO:0003676">
    <property type="term" value="F:nucleic acid binding"/>
    <property type="evidence" value="ECO:0007669"/>
    <property type="project" value="InterPro"/>
</dbReference>
<accession>A0AAD9QCP5</accession>
<dbReference type="Proteomes" id="UP001249851">
    <property type="component" value="Unassembled WGS sequence"/>
</dbReference>
<reference evidence="2" key="1">
    <citation type="journal article" date="2023" name="G3 (Bethesda)">
        <title>Whole genome assembly and annotation of the endangered Caribbean coral Acropora cervicornis.</title>
        <authorList>
            <person name="Selwyn J.D."/>
            <person name="Vollmer S.V."/>
        </authorList>
    </citation>
    <scope>NUCLEOTIDE SEQUENCE</scope>
    <source>
        <strain evidence="2">K2</strain>
    </source>
</reference>
<feature type="domain" description="Tc1-like transposase DDE" evidence="1">
    <location>
        <begin position="25"/>
        <end position="79"/>
    </location>
</feature>
<keyword evidence="3" id="KW-1185">Reference proteome</keyword>
<comment type="caution">
    <text evidence="2">The sequence shown here is derived from an EMBL/GenBank/DDBJ whole genome shotgun (WGS) entry which is preliminary data.</text>
</comment>
<evidence type="ECO:0000313" key="3">
    <source>
        <dbReference type="Proteomes" id="UP001249851"/>
    </source>
</evidence>
<reference evidence="2" key="2">
    <citation type="journal article" date="2023" name="Science">
        <title>Genomic signatures of disease resistance in endangered staghorn corals.</title>
        <authorList>
            <person name="Vollmer S.V."/>
            <person name="Selwyn J.D."/>
            <person name="Despard B.A."/>
            <person name="Roesel C.L."/>
        </authorList>
    </citation>
    <scope>NUCLEOTIDE SEQUENCE</scope>
    <source>
        <strain evidence="2">K2</strain>
    </source>
</reference>
<dbReference type="AlphaFoldDB" id="A0AAD9QCP5"/>
<proteinExistence type="predicted"/>
<dbReference type="InterPro" id="IPR038717">
    <property type="entry name" value="Tc1-like_DDE_dom"/>
</dbReference>
<organism evidence="2 3">
    <name type="scientific">Acropora cervicornis</name>
    <name type="common">Staghorn coral</name>
    <dbReference type="NCBI Taxonomy" id="6130"/>
    <lineage>
        <taxon>Eukaryota</taxon>
        <taxon>Metazoa</taxon>
        <taxon>Cnidaria</taxon>
        <taxon>Anthozoa</taxon>
        <taxon>Hexacorallia</taxon>
        <taxon>Scleractinia</taxon>
        <taxon>Astrocoeniina</taxon>
        <taxon>Acroporidae</taxon>
        <taxon>Acropora</taxon>
    </lineage>
</organism>
<sequence>MLNLPLSLNGAEYCNIIDGPTNTINQSSDIFGMDNLALHHYRGLEVLEEYLADMGIELIFTPIYSADLNPVKLCFNILICLLYRRLEDTPNENLKIAVGEAVSIRDARNYFSATSHLFPTV</sequence>